<evidence type="ECO:0000313" key="3">
    <source>
        <dbReference type="Proteomes" id="UP000694545"/>
    </source>
</evidence>
<dbReference type="Gene3D" id="6.10.140.140">
    <property type="match status" value="1"/>
</dbReference>
<dbReference type="PANTHER" id="PTHR23232">
    <property type="entry name" value="KRAB DOMAIN C2H2 ZINC FINGER"/>
    <property type="match status" value="1"/>
</dbReference>
<keyword evidence="3" id="KW-1185">Reference proteome</keyword>
<dbReference type="CDD" id="cd07765">
    <property type="entry name" value="KRAB_A-box"/>
    <property type="match status" value="1"/>
</dbReference>
<dbReference type="SMART" id="SM00349">
    <property type="entry name" value="KRAB"/>
    <property type="match status" value="1"/>
</dbReference>
<dbReference type="GO" id="GO:0006355">
    <property type="term" value="P:regulation of DNA-templated transcription"/>
    <property type="evidence" value="ECO:0007669"/>
    <property type="project" value="InterPro"/>
</dbReference>
<evidence type="ECO:0000259" key="1">
    <source>
        <dbReference type="PROSITE" id="PS50805"/>
    </source>
</evidence>
<reference evidence="2" key="1">
    <citation type="submission" date="2025-08" db="UniProtKB">
        <authorList>
            <consortium name="Ensembl"/>
        </authorList>
    </citation>
    <scope>IDENTIFICATION</scope>
</reference>
<evidence type="ECO:0000313" key="2">
    <source>
        <dbReference type="Ensembl" id="ENSVKKP00000009179.1"/>
    </source>
</evidence>
<accession>A0A8D2KUJ7</accession>
<feature type="domain" description="KRAB" evidence="1">
    <location>
        <begin position="18"/>
        <end position="92"/>
    </location>
</feature>
<sequence length="159" mass="18002">MAFPSIDRPVHLPMSCLVTFEDIAVYFTESQGALLDPDQKALYKNVMMENYGNVASLVIWRQASWKERGSVLAEACFPPWCLSSVLDHSSQHSWPTIRNVGETQNLDEMEISSASSGETPHPLRSPLPTIGDRLEQSWPFVNQWDLFLRPSCCIQDTRC</sequence>
<dbReference type="Ensembl" id="ENSVKKT00000009411.1">
    <property type="protein sequence ID" value="ENSVKKP00000009179.1"/>
    <property type="gene ID" value="ENSVKKG00000006503.1"/>
</dbReference>
<reference evidence="2" key="2">
    <citation type="submission" date="2025-09" db="UniProtKB">
        <authorList>
            <consortium name="Ensembl"/>
        </authorList>
    </citation>
    <scope>IDENTIFICATION</scope>
</reference>
<dbReference type="InterPro" id="IPR001909">
    <property type="entry name" value="KRAB"/>
</dbReference>
<organism evidence="2 3">
    <name type="scientific">Varanus komodoensis</name>
    <name type="common">Komodo dragon</name>
    <dbReference type="NCBI Taxonomy" id="61221"/>
    <lineage>
        <taxon>Eukaryota</taxon>
        <taxon>Metazoa</taxon>
        <taxon>Chordata</taxon>
        <taxon>Craniata</taxon>
        <taxon>Vertebrata</taxon>
        <taxon>Euteleostomi</taxon>
        <taxon>Lepidosauria</taxon>
        <taxon>Squamata</taxon>
        <taxon>Bifurcata</taxon>
        <taxon>Unidentata</taxon>
        <taxon>Episquamata</taxon>
        <taxon>Toxicofera</taxon>
        <taxon>Anguimorpha</taxon>
        <taxon>Paleoanguimorpha</taxon>
        <taxon>Varanoidea</taxon>
        <taxon>Varanidae</taxon>
        <taxon>Varanus</taxon>
    </lineage>
</organism>
<dbReference type="SUPFAM" id="SSF109640">
    <property type="entry name" value="KRAB domain (Kruppel-associated box)"/>
    <property type="match status" value="1"/>
</dbReference>
<dbReference type="AlphaFoldDB" id="A0A8D2KUJ7"/>
<name>A0A8D2KUJ7_VARKO</name>
<protein>
    <recommendedName>
        <fullName evidence="1">KRAB domain-containing protein</fullName>
    </recommendedName>
</protein>
<dbReference type="InterPro" id="IPR036051">
    <property type="entry name" value="KRAB_dom_sf"/>
</dbReference>
<dbReference type="Proteomes" id="UP000694545">
    <property type="component" value="Unplaced"/>
</dbReference>
<dbReference type="PROSITE" id="PS50805">
    <property type="entry name" value="KRAB"/>
    <property type="match status" value="1"/>
</dbReference>
<dbReference type="InterPro" id="IPR050169">
    <property type="entry name" value="Krueppel_C2H2_ZnF"/>
</dbReference>
<dbReference type="Pfam" id="PF01352">
    <property type="entry name" value="KRAB"/>
    <property type="match status" value="1"/>
</dbReference>
<dbReference type="PANTHER" id="PTHR23232:SF156">
    <property type="entry name" value="KRAB DOMAIN-CONTAINING PROTEIN"/>
    <property type="match status" value="1"/>
</dbReference>
<proteinExistence type="predicted"/>